<feature type="region of interest" description="Disordered" evidence="1">
    <location>
        <begin position="1"/>
        <end position="24"/>
    </location>
</feature>
<evidence type="ECO:0000313" key="3">
    <source>
        <dbReference type="Proteomes" id="UP000638648"/>
    </source>
</evidence>
<organism evidence="2 3">
    <name type="scientific">Actinopolymorpha pittospori</name>
    <dbReference type="NCBI Taxonomy" id="648752"/>
    <lineage>
        <taxon>Bacteria</taxon>
        <taxon>Bacillati</taxon>
        <taxon>Actinomycetota</taxon>
        <taxon>Actinomycetes</taxon>
        <taxon>Propionibacteriales</taxon>
        <taxon>Actinopolymorphaceae</taxon>
        <taxon>Actinopolymorpha</taxon>
    </lineage>
</organism>
<protein>
    <submittedName>
        <fullName evidence="2">Uncharacterized protein</fullName>
    </submittedName>
</protein>
<sequence length="76" mass="7539">MSVEASVAVTDNTTADTPDSGTPAAPVMWKVRDADSPNGAFAVPRPLRVSTILVGGSGTYSPPAASVPEDADGAPA</sequence>
<accession>A0A927RB28</accession>
<dbReference type="RefSeq" id="WP_192749955.1">
    <property type="nucleotide sequence ID" value="NZ_BAABJL010000094.1"/>
</dbReference>
<feature type="compositionally biased region" description="Polar residues" evidence="1">
    <location>
        <begin position="9"/>
        <end position="20"/>
    </location>
</feature>
<dbReference type="AlphaFoldDB" id="A0A927RB28"/>
<gene>
    <name evidence="2" type="ORF">HEB94_002518</name>
</gene>
<name>A0A927RB28_9ACTN</name>
<keyword evidence="3" id="KW-1185">Reference proteome</keyword>
<feature type="region of interest" description="Disordered" evidence="1">
    <location>
        <begin position="57"/>
        <end position="76"/>
    </location>
</feature>
<dbReference type="Proteomes" id="UP000638648">
    <property type="component" value="Unassembled WGS sequence"/>
</dbReference>
<evidence type="ECO:0000256" key="1">
    <source>
        <dbReference type="SAM" id="MobiDB-lite"/>
    </source>
</evidence>
<dbReference type="EMBL" id="JADBEM010000001">
    <property type="protein sequence ID" value="MBE1605670.1"/>
    <property type="molecule type" value="Genomic_DNA"/>
</dbReference>
<comment type="caution">
    <text evidence="2">The sequence shown here is derived from an EMBL/GenBank/DDBJ whole genome shotgun (WGS) entry which is preliminary data.</text>
</comment>
<evidence type="ECO:0000313" key="2">
    <source>
        <dbReference type="EMBL" id="MBE1605670.1"/>
    </source>
</evidence>
<proteinExistence type="predicted"/>
<reference evidence="2" key="1">
    <citation type="submission" date="2020-10" db="EMBL/GenBank/DDBJ databases">
        <title>Sequencing the genomes of 1000 actinobacteria strains.</title>
        <authorList>
            <person name="Klenk H.-P."/>
        </authorList>
    </citation>
    <scope>NUCLEOTIDE SEQUENCE</scope>
    <source>
        <strain evidence="2">DSM 45354</strain>
    </source>
</reference>